<dbReference type="SUPFAM" id="SSF81606">
    <property type="entry name" value="PP2C-like"/>
    <property type="match status" value="1"/>
</dbReference>
<name>A0A023B1H5_GRENI</name>
<dbReference type="AlphaFoldDB" id="A0A023B1H5"/>
<dbReference type="CDD" id="cd00143">
    <property type="entry name" value="PP2Cc"/>
    <property type="match status" value="1"/>
</dbReference>
<evidence type="ECO:0000256" key="1">
    <source>
        <dbReference type="SAM" id="MobiDB-lite"/>
    </source>
</evidence>
<feature type="region of interest" description="Disordered" evidence="1">
    <location>
        <begin position="39"/>
        <end position="80"/>
    </location>
</feature>
<dbReference type="Gene3D" id="3.60.40.10">
    <property type="entry name" value="PPM-type phosphatase domain"/>
    <property type="match status" value="1"/>
</dbReference>
<feature type="compositionally biased region" description="Polar residues" evidence="1">
    <location>
        <begin position="185"/>
        <end position="201"/>
    </location>
</feature>
<feature type="compositionally biased region" description="Low complexity" evidence="1">
    <location>
        <begin position="57"/>
        <end position="72"/>
    </location>
</feature>
<organism evidence="3 4">
    <name type="scientific">Gregarina niphandrodes</name>
    <name type="common">Septate eugregarine</name>
    <dbReference type="NCBI Taxonomy" id="110365"/>
    <lineage>
        <taxon>Eukaryota</taxon>
        <taxon>Sar</taxon>
        <taxon>Alveolata</taxon>
        <taxon>Apicomplexa</taxon>
        <taxon>Conoidasida</taxon>
        <taxon>Gregarinasina</taxon>
        <taxon>Eugregarinorida</taxon>
        <taxon>Gregarinidae</taxon>
        <taxon>Gregarina</taxon>
    </lineage>
</organism>
<dbReference type="PANTHER" id="PTHR47992">
    <property type="entry name" value="PROTEIN PHOSPHATASE"/>
    <property type="match status" value="1"/>
</dbReference>
<dbReference type="PROSITE" id="PS51746">
    <property type="entry name" value="PPM_2"/>
    <property type="match status" value="1"/>
</dbReference>
<dbReference type="InterPro" id="IPR015655">
    <property type="entry name" value="PP2C"/>
</dbReference>
<feature type="domain" description="PPM-type phosphatase" evidence="2">
    <location>
        <begin position="206"/>
        <end position="543"/>
    </location>
</feature>
<comment type="caution">
    <text evidence="3">The sequence shown here is derived from an EMBL/GenBank/DDBJ whole genome shotgun (WGS) entry which is preliminary data.</text>
</comment>
<proteinExistence type="predicted"/>
<reference evidence="3" key="1">
    <citation type="submission" date="2013-12" db="EMBL/GenBank/DDBJ databases">
        <authorList>
            <person name="Omoto C.K."/>
            <person name="Sibley D."/>
            <person name="Venepally P."/>
            <person name="Hadjithomas M."/>
            <person name="Karamycheva S."/>
            <person name="Brunk B."/>
            <person name="Roos D."/>
            <person name="Caler E."/>
            <person name="Lorenzi H."/>
        </authorList>
    </citation>
    <scope>NUCLEOTIDE SEQUENCE</scope>
</reference>
<evidence type="ECO:0000313" key="3">
    <source>
        <dbReference type="EMBL" id="EZG47655.1"/>
    </source>
</evidence>
<evidence type="ECO:0000313" key="4">
    <source>
        <dbReference type="Proteomes" id="UP000019763"/>
    </source>
</evidence>
<evidence type="ECO:0000259" key="2">
    <source>
        <dbReference type="PROSITE" id="PS51746"/>
    </source>
</evidence>
<protein>
    <recommendedName>
        <fullName evidence="2">PPM-type phosphatase domain-containing protein</fullName>
    </recommendedName>
</protein>
<dbReference type="GeneID" id="22914579"/>
<dbReference type="eggNOG" id="KOG0700">
    <property type="taxonomic scope" value="Eukaryota"/>
</dbReference>
<gene>
    <name evidence="3" type="ORF">GNI_130810</name>
</gene>
<dbReference type="SMART" id="SM00332">
    <property type="entry name" value="PP2Cc"/>
    <property type="match status" value="1"/>
</dbReference>
<dbReference type="InterPro" id="IPR036457">
    <property type="entry name" value="PPM-type-like_dom_sf"/>
</dbReference>
<sequence>MVVYCEAPANWNLNEERATFASRPPSLYPFTNADADAEANAKPNCGGADSNPGVADSNSSSNSAGGNSAAGSWSRTSASGWSKTRTPYFRHADNGGLYPKQVTTPLMFSDCGSLKELQAAEQARDKTYEETLTRQPTDWMFPAAMRQSNSNHPVEDRGVFATLSYAGNFVAGTEPAINSGGAQDCGSTQTSDGSQDYSGAQTCDDAQDPSSVSGRKAELIDGEQSGRQWMMAAVIDGHSGWQTSEYVAKNLAKFVDSGLRRVRGVLTADRLRDVLTDSFLSLDESLRQKVIGAVELGHSLAGKPGATTACCLLNGEYVVMANVGDSRAYLCRAGRPVALNACHNAGDPVESARLKADHPHDPDIIRCHEPAPQNTRVVRDPPPNWLLKLATVTGIHDYSQPRPPTPACYVKGRLQLTRAFGDFYLKDAKFANDWTRRKLMVGLPHSFPYITARPEITILKQDYAADEFIIIASDGVWDELTPEEACAIASNHNSPAAAATAIQRAVIERVAWKHYKTKRDITSMTPKQRRAHIDDITCIVIDLKPQ</sequence>
<dbReference type="Pfam" id="PF00481">
    <property type="entry name" value="PP2C"/>
    <property type="match status" value="2"/>
</dbReference>
<accession>A0A023B1H5</accession>
<feature type="region of interest" description="Disordered" evidence="1">
    <location>
        <begin position="178"/>
        <end position="217"/>
    </location>
</feature>
<dbReference type="Proteomes" id="UP000019763">
    <property type="component" value="Unassembled WGS sequence"/>
</dbReference>
<dbReference type="OrthoDB" id="420076at2759"/>
<dbReference type="InterPro" id="IPR001932">
    <property type="entry name" value="PPM-type_phosphatase-like_dom"/>
</dbReference>
<dbReference type="RefSeq" id="XP_011132157.1">
    <property type="nucleotide sequence ID" value="XM_011133855.1"/>
</dbReference>
<keyword evidence="4" id="KW-1185">Reference proteome</keyword>
<dbReference type="GO" id="GO:0004722">
    <property type="term" value="F:protein serine/threonine phosphatase activity"/>
    <property type="evidence" value="ECO:0007669"/>
    <property type="project" value="InterPro"/>
</dbReference>
<dbReference type="VEuPathDB" id="CryptoDB:GNI_130810"/>
<dbReference type="EMBL" id="AFNH02000976">
    <property type="protein sequence ID" value="EZG47655.1"/>
    <property type="molecule type" value="Genomic_DNA"/>
</dbReference>